<feature type="transmembrane region" description="Helical" evidence="2">
    <location>
        <begin position="209"/>
        <end position="228"/>
    </location>
</feature>
<dbReference type="Proteomes" id="UP001240236">
    <property type="component" value="Unassembled WGS sequence"/>
</dbReference>
<reference evidence="3 4" key="1">
    <citation type="submission" date="2023-07" db="EMBL/GenBank/DDBJ databases">
        <title>Sequencing the genomes of 1000 actinobacteria strains.</title>
        <authorList>
            <person name="Klenk H.-P."/>
        </authorList>
    </citation>
    <scope>NUCLEOTIDE SEQUENCE [LARGE SCALE GENOMIC DNA]</scope>
    <source>
        <strain evidence="3 4">DSM 44709</strain>
    </source>
</reference>
<feature type="region of interest" description="Disordered" evidence="1">
    <location>
        <begin position="343"/>
        <end position="419"/>
    </location>
</feature>
<gene>
    <name evidence="3" type="ORF">J2S42_003215</name>
</gene>
<organism evidence="3 4">
    <name type="scientific">Catenuloplanes indicus</name>
    <dbReference type="NCBI Taxonomy" id="137267"/>
    <lineage>
        <taxon>Bacteria</taxon>
        <taxon>Bacillati</taxon>
        <taxon>Actinomycetota</taxon>
        <taxon>Actinomycetes</taxon>
        <taxon>Micromonosporales</taxon>
        <taxon>Micromonosporaceae</taxon>
        <taxon>Catenuloplanes</taxon>
    </lineage>
</organism>
<evidence type="ECO:0000313" key="4">
    <source>
        <dbReference type="Proteomes" id="UP001240236"/>
    </source>
</evidence>
<comment type="caution">
    <text evidence="3">The sequence shown here is derived from an EMBL/GenBank/DDBJ whole genome shotgun (WGS) entry which is preliminary data.</text>
</comment>
<dbReference type="EMBL" id="JAUSUZ010000001">
    <property type="protein sequence ID" value="MDQ0366546.1"/>
    <property type="molecule type" value="Genomic_DNA"/>
</dbReference>
<keyword evidence="4" id="KW-1185">Reference proteome</keyword>
<feature type="transmembrane region" description="Helical" evidence="2">
    <location>
        <begin position="183"/>
        <end position="202"/>
    </location>
</feature>
<proteinExistence type="predicted"/>
<keyword evidence="2" id="KW-0472">Membrane</keyword>
<dbReference type="RefSeq" id="WP_307239961.1">
    <property type="nucleotide sequence ID" value="NZ_JAUSUZ010000001.1"/>
</dbReference>
<accession>A0AAE3VZ70</accession>
<feature type="transmembrane region" description="Helical" evidence="2">
    <location>
        <begin position="275"/>
        <end position="297"/>
    </location>
</feature>
<evidence type="ECO:0000313" key="3">
    <source>
        <dbReference type="EMBL" id="MDQ0366546.1"/>
    </source>
</evidence>
<feature type="transmembrane region" description="Helical" evidence="2">
    <location>
        <begin position="309"/>
        <end position="330"/>
    </location>
</feature>
<dbReference type="AlphaFoldDB" id="A0AAE3VZ70"/>
<feature type="transmembrane region" description="Helical" evidence="2">
    <location>
        <begin position="248"/>
        <end position="268"/>
    </location>
</feature>
<keyword evidence="2" id="KW-1133">Transmembrane helix</keyword>
<sequence length="419" mass="42585">MAAVVAGALVAPVPAGPALAHGADAPAGTNYRARLTGVSSAVPGLRLRVIEAGARLELTNTGSREIEVLGYEREPYLRIGPDGVFENVNSAATYLNAGISTSTTVPAGTGPTVPPVWRRIADRPSVRWHDHRTYWMSEDRPPAVAADPTQPHRVRDWTVDLRDGVTPITATGTLDWVPPPYAGGWWATVVLVAAAVAALGFLRGRLALWPMAAVSALAGLSALAYTAGREIDAGNDTLGTALPALLSTQLWPALTGAGALAAAAFAATRRPSADFALALAGVCTGVFVGLANAGALINSVVPAPWPPTAARILDVIALGAGFGLTAAAVLRMRATALAASFHLPNPSHPTGSPDSTGLPDPTGSPGATGSSAATGSSDPTDSSAAGDTPPLVGTRPRAGRPRRAPLTLKAALEDPPDSD</sequence>
<name>A0AAE3VZ70_9ACTN</name>
<evidence type="ECO:0000256" key="2">
    <source>
        <dbReference type="SAM" id="Phobius"/>
    </source>
</evidence>
<evidence type="ECO:0000256" key="1">
    <source>
        <dbReference type="SAM" id="MobiDB-lite"/>
    </source>
</evidence>
<protein>
    <submittedName>
        <fullName evidence="3">Uncharacterized protein</fullName>
    </submittedName>
</protein>
<feature type="compositionally biased region" description="Low complexity" evidence="1">
    <location>
        <begin position="359"/>
        <end position="396"/>
    </location>
</feature>
<keyword evidence="2" id="KW-0812">Transmembrane</keyword>